<organism evidence="2 3">
    <name type="scientific">Macrosiphum euphorbiae</name>
    <name type="common">potato aphid</name>
    <dbReference type="NCBI Taxonomy" id="13131"/>
    <lineage>
        <taxon>Eukaryota</taxon>
        <taxon>Metazoa</taxon>
        <taxon>Ecdysozoa</taxon>
        <taxon>Arthropoda</taxon>
        <taxon>Hexapoda</taxon>
        <taxon>Insecta</taxon>
        <taxon>Pterygota</taxon>
        <taxon>Neoptera</taxon>
        <taxon>Paraneoptera</taxon>
        <taxon>Hemiptera</taxon>
        <taxon>Sternorrhyncha</taxon>
        <taxon>Aphidomorpha</taxon>
        <taxon>Aphidoidea</taxon>
        <taxon>Aphididae</taxon>
        <taxon>Macrosiphini</taxon>
        <taxon>Macrosiphum</taxon>
    </lineage>
</organism>
<feature type="transmembrane region" description="Helical" evidence="1">
    <location>
        <begin position="68"/>
        <end position="85"/>
    </location>
</feature>
<keyword evidence="1" id="KW-1133">Transmembrane helix</keyword>
<reference evidence="2 3" key="1">
    <citation type="submission" date="2023-01" db="EMBL/GenBank/DDBJ databases">
        <authorList>
            <person name="Whitehead M."/>
        </authorList>
    </citation>
    <scope>NUCLEOTIDE SEQUENCE [LARGE SCALE GENOMIC DNA]</scope>
</reference>
<gene>
    <name evidence="2" type="ORF">MEUPH1_LOCUS15960</name>
</gene>
<dbReference type="EMBL" id="CARXXK010000003">
    <property type="protein sequence ID" value="CAI6360687.1"/>
    <property type="molecule type" value="Genomic_DNA"/>
</dbReference>
<accession>A0AAV0WYX4</accession>
<name>A0AAV0WYX4_9HEMI</name>
<evidence type="ECO:0008006" key="4">
    <source>
        <dbReference type="Google" id="ProtNLM"/>
    </source>
</evidence>
<keyword evidence="1" id="KW-0812">Transmembrane</keyword>
<dbReference type="AlphaFoldDB" id="A0AAV0WYX4"/>
<comment type="caution">
    <text evidence="2">The sequence shown here is derived from an EMBL/GenBank/DDBJ whole genome shotgun (WGS) entry which is preliminary data.</text>
</comment>
<keyword evidence="3" id="KW-1185">Reference proteome</keyword>
<evidence type="ECO:0000313" key="2">
    <source>
        <dbReference type="EMBL" id="CAI6360687.1"/>
    </source>
</evidence>
<protein>
    <recommendedName>
        <fullName evidence="4">Cytochrome P450</fullName>
    </recommendedName>
</protein>
<sequence>MTPLGRHYHIPPTVTDPVRERVPRAGIPVAIDVEMERENDNNERRGFLLFGFGSHRLCQGRLVVCRRVFLNCLATLSVVFGAFSAR</sequence>
<evidence type="ECO:0000256" key="1">
    <source>
        <dbReference type="SAM" id="Phobius"/>
    </source>
</evidence>
<evidence type="ECO:0000313" key="3">
    <source>
        <dbReference type="Proteomes" id="UP001160148"/>
    </source>
</evidence>
<dbReference type="Proteomes" id="UP001160148">
    <property type="component" value="Unassembled WGS sequence"/>
</dbReference>
<keyword evidence="1" id="KW-0472">Membrane</keyword>
<proteinExistence type="predicted"/>